<evidence type="ECO:0000313" key="2">
    <source>
        <dbReference type="Proteomes" id="UP001314200"/>
    </source>
</evidence>
<organism evidence="1 2">
    <name type="scientific">Fructobacillus cardui</name>
    <dbReference type="NCBI Taxonomy" id="2893170"/>
    <lineage>
        <taxon>Bacteria</taxon>
        <taxon>Bacillati</taxon>
        <taxon>Bacillota</taxon>
        <taxon>Bacilli</taxon>
        <taxon>Lactobacillales</taxon>
        <taxon>Lactobacillaceae</taxon>
        <taxon>Fructobacillus</taxon>
    </lineage>
</organism>
<evidence type="ECO:0008006" key="3">
    <source>
        <dbReference type="Google" id="ProtNLM"/>
    </source>
</evidence>
<accession>A0ABN9YSW0</accession>
<protein>
    <recommendedName>
        <fullName evidence="3">Phage protein</fullName>
    </recommendedName>
</protein>
<sequence>MAAKTKAERIWALYKGDEFISVGTIDEIAKETGRSFDNLMFMTHPSYMKRKSAGNKLRLYEVDDDE</sequence>
<dbReference type="EMBL" id="CAUZLY010000007">
    <property type="protein sequence ID" value="CAK1243273.1"/>
    <property type="molecule type" value="Genomic_DNA"/>
</dbReference>
<proteinExistence type="predicted"/>
<dbReference type="RefSeq" id="WP_338347997.1">
    <property type="nucleotide sequence ID" value="NZ_CAUZLY010000007.1"/>
</dbReference>
<gene>
    <name evidence="1" type="ORF">R82641_BJNNKPBH_00865</name>
</gene>
<dbReference type="Proteomes" id="UP001314200">
    <property type="component" value="Unassembled WGS sequence"/>
</dbReference>
<reference evidence="1 2" key="1">
    <citation type="submission" date="2023-10" db="EMBL/GenBank/DDBJ databases">
        <authorList>
            <person name="Botero Cardona J."/>
        </authorList>
    </citation>
    <scope>NUCLEOTIDE SEQUENCE [LARGE SCALE GENOMIC DNA]</scope>
    <source>
        <strain evidence="1 2">R-82641</strain>
    </source>
</reference>
<name>A0ABN9YSW0_9LACO</name>
<keyword evidence="2" id="KW-1185">Reference proteome</keyword>
<comment type="caution">
    <text evidence="1">The sequence shown here is derived from an EMBL/GenBank/DDBJ whole genome shotgun (WGS) entry which is preliminary data.</text>
</comment>
<evidence type="ECO:0000313" key="1">
    <source>
        <dbReference type="EMBL" id="CAK1243273.1"/>
    </source>
</evidence>